<dbReference type="RefSeq" id="XP_028544613.1">
    <property type="nucleotide sequence ID" value="XM_028688812.1"/>
</dbReference>
<protein>
    <submittedName>
        <fullName evidence="3">Variable surface protein</fullName>
    </submittedName>
</protein>
<name>A0A1Y1JPN4_PLAGO</name>
<feature type="coiled-coil region" evidence="1">
    <location>
        <begin position="318"/>
        <end position="345"/>
    </location>
</feature>
<reference evidence="4" key="1">
    <citation type="submission" date="2017-04" db="EMBL/GenBank/DDBJ databases">
        <title>Plasmodium gonderi genome.</title>
        <authorList>
            <person name="Arisue N."/>
            <person name="Honma H."/>
            <person name="Kawai S."/>
            <person name="Tougan T."/>
            <person name="Tanabe K."/>
            <person name="Horii T."/>
        </authorList>
    </citation>
    <scope>NUCLEOTIDE SEQUENCE [LARGE SCALE GENOMIC DNA]</scope>
    <source>
        <strain evidence="4">ATCC 30045</strain>
    </source>
</reference>
<dbReference type="InterPro" id="IPR008780">
    <property type="entry name" value="Plasmodium_Vir"/>
</dbReference>
<dbReference type="GeneID" id="39748756"/>
<evidence type="ECO:0000313" key="3">
    <source>
        <dbReference type="EMBL" id="GAW82024.1"/>
    </source>
</evidence>
<sequence>MNSFKNIYIMVFPKYTKHKFDFSDIYHNCVEGYNWSFLSNYNTVAQELTTLCSYFNNSIYGSCKGNFFQRCQLVTYYLYYIKNNKSYACCIYFYYKLKDLLNNYGCKCNNLKNCYDEMVSLSKNSRLVNHISLLFSQCSDYPFHLDDEIFLLIFKKMDEAYYNLKEFTKYKQPQVSKFLDFNQGMEYLRSCQDKYNYGFEKVLTYFNKSIKDYLEGLDKNNSFVKAFFSYDYISRYITGELSVVDIKPQIQAITGQYIGRDTNTHTIRDTSTDTNTDNGTQISTVVTFSFFAILLYMFILYKYTSLGSYLQPKTMWLRKIMKRKNKKHMNQLDSYENMYNESNDKQYKIAYRSI</sequence>
<organism evidence="3 4">
    <name type="scientific">Plasmodium gonderi</name>
    <dbReference type="NCBI Taxonomy" id="77519"/>
    <lineage>
        <taxon>Eukaryota</taxon>
        <taxon>Sar</taxon>
        <taxon>Alveolata</taxon>
        <taxon>Apicomplexa</taxon>
        <taxon>Aconoidasida</taxon>
        <taxon>Haemosporida</taxon>
        <taxon>Plasmodiidae</taxon>
        <taxon>Plasmodium</taxon>
        <taxon>Plasmodium (Plasmodium)</taxon>
    </lineage>
</organism>
<keyword evidence="2" id="KW-0812">Transmembrane</keyword>
<evidence type="ECO:0000256" key="2">
    <source>
        <dbReference type="SAM" id="Phobius"/>
    </source>
</evidence>
<evidence type="ECO:0000313" key="4">
    <source>
        <dbReference type="Proteomes" id="UP000195521"/>
    </source>
</evidence>
<dbReference type="Pfam" id="PF05795">
    <property type="entry name" value="Plasmodium_Vir"/>
    <property type="match status" value="1"/>
</dbReference>
<keyword evidence="4" id="KW-1185">Reference proteome</keyword>
<dbReference type="EMBL" id="BDQF01000013">
    <property type="protein sequence ID" value="GAW82024.1"/>
    <property type="molecule type" value="Genomic_DNA"/>
</dbReference>
<feature type="transmembrane region" description="Helical" evidence="2">
    <location>
        <begin position="282"/>
        <end position="301"/>
    </location>
</feature>
<keyword evidence="2" id="KW-1133">Transmembrane helix</keyword>
<dbReference type="AlphaFoldDB" id="A0A1Y1JPN4"/>
<keyword evidence="1" id="KW-0175">Coiled coil</keyword>
<evidence type="ECO:0000256" key="1">
    <source>
        <dbReference type="SAM" id="Coils"/>
    </source>
</evidence>
<proteinExistence type="predicted"/>
<keyword evidence="2" id="KW-0472">Membrane</keyword>
<dbReference type="OrthoDB" id="10316336at2759"/>
<dbReference type="Proteomes" id="UP000195521">
    <property type="component" value="Unassembled WGS sequence"/>
</dbReference>
<gene>
    <name evidence="3" type="ORF">PGO_120150</name>
</gene>
<comment type="caution">
    <text evidence="3">The sequence shown here is derived from an EMBL/GenBank/DDBJ whole genome shotgun (WGS) entry which is preliminary data.</text>
</comment>
<accession>A0A1Y1JPN4</accession>